<dbReference type="GO" id="GO:0005886">
    <property type="term" value="C:plasma membrane"/>
    <property type="evidence" value="ECO:0007669"/>
    <property type="project" value="UniProtKB-SubCell"/>
</dbReference>
<dbReference type="AlphaFoldDB" id="A0A4E0QTU3"/>
<dbReference type="SUPFAM" id="SSF53639">
    <property type="entry name" value="AraD/HMP-PK domain-like"/>
    <property type="match status" value="1"/>
</dbReference>
<name>A0A4E0QTU3_FASHE</name>
<reference evidence="3" key="1">
    <citation type="submission" date="2019-03" db="EMBL/GenBank/DDBJ databases">
        <title>Improved annotation for the trematode Fasciola hepatica.</title>
        <authorList>
            <person name="Choi Y.-J."/>
            <person name="Martin J."/>
            <person name="Mitreva M."/>
        </authorList>
    </citation>
    <scope>NUCLEOTIDE SEQUENCE [LARGE SCALE GENOMIC DNA]</scope>
</reference>
<dbReference type="PANTHER" id="PTHR10672">
    <property type="entry name" value="ADDUCIN"/>
    <property type="match status" value="1"/>
</dbReference>
<dbReference type="Gene3D" id="3.40.225.10">
    <property type="entry name" value="Class II aldolase/adducin N-terminal domain"/>
    <property type="match status" value="1"/>
</dbReference>
<organism evidence="3 4">
    <name type="scientific">Fasciola hepatica</name>
    <name type="common">Liver fluke</name>
    <dbReference type="NCBI Taxonomy" id="6192"/>
    <lineage>
        <taxon>Eukaryota</taxon>
        <taxon>Metazoa</taxon>
        <taxon>Spiralia</taxon>
        <taxon>Lophotrochozoa</taxon>
        <taxon>Platyhelminthes</taxon>
        <taxon>Trematoda</taxon>
        <taxon>Digenea</taxon>
        <taxon>Plagiorchiida</taxon>
        <taxon>Echinostomata</taxon>
        <taxon>Echinostomatoidea</taxon>
        <taxon>Fasciolidae</taxon>
        <taxon>Fasciola</taxon>
    </lineage>
</organism>
<protein>
    <recommendedName>
        <fullName evidence="2">Class II aldolase/adducin N-terminal domain-containing protein</fullName>
    </recommendedName>
</protein>
<dbReference type="PANTHER" id="PTHR10672:SF3">
    <property type="entry name" value="PROTEIN HU-LI TAI SHAO"/>
    <property type="match status" value="1"/>
</dbReference>
<evidence type="ECO:0000313" key="3">
    <source>
        <dbReference type="EMBL" id="THD18545.1"/>
    </source>
</evidence>
<dbReference type="GO" id="GO:0051016">
    <property type="term" value="P:barbed-end actin filament capping"/>
    <property type="evidence" value="ECO:0007669"/>
    <property type="project" value="TreeGrafter"/>
</dbReference>
<evidence type="ECO:0000259" key="2">
    <source>
        <dbReference type="Pfam" id="PF00596"/>
    </source>
</evidence>
<dbReference type="InterPro" id="IPR051017">
    <property type="entry name" value="Aldolase-II_Adducin_sf"/>
</dbReference>
<dbReference type="EMBL" id="JXXN02010240">
    <property type="protein sequence ID" value="THD18545.1"/>
    <property type="molecule type" value="Genomic_DNA"/>
</dbReference>
<dbReference type="Proteomes" id="UP000230066">
    <property type="component" value="Unassembled WGS sequence"/>
</dbReference>
<accession>A0A4E0QTU3</accession>
<proteinExistence type="inferred from homology"/>
<comment type="similarity">
    <text evidence="1">Belongs to the aldolase class II family. Adducin subfamily.</text>
</comment>
<keyword evidence="4" id="KW-1185">Reference proteome</keyword>
<dbReference type="InterPro" id="IPR001303">
    <property type="entry name" value="Aldolase_II/adducin_N"/>
</dbReference>
<dbReference type="GO" id="GO:0051015">
    <property type="term" value="F:actin filament binding"/>
    <property type="evidence" value="ECO:0007669"/>
    <property type="project" value="TreeGrafter"/>
</dbReference>
<feature type="domain" description="Class II aldolase/adducin N-terminal" evidence="2">
    <location>
        <begin position="5"/>
        <end position="112"/>
    </location>
</feature>
<gene>
    <name evidence="3" type="ORF">D915_010470</name>
</gene>
<sequence length="112" mass="12234">MLQSTVHLARTDVRFIIHVDTPATIAVSFMKSGLLPLCHEIMISGEIAYYTLNIFPGIGNGDQAVDGEHDQLKDWDAESMAGDEALGPTPGVLFLRSRGLRALGETVEEAWH</sequence>
<dbReference type="Pfam" id="PF00596">
    <property type="entry name" value="Aldolase_II"/>
    <property type="match status" value="1"/>
</dbReference>
<evidence type="ECO:0000256" key="1">
    <source>
        <dbReference type="ARBA" id="ARBA00006274"/>
    </source>
</evidence>
<evidence type="ECO:0000313" key="4">
    <source>
        <dbReference type="Proteomes" id="UP000230066"/>
    </source>
</evidence>
<dbReference type="GO" id="GO:0014069">
    <property type="term" value="C:postsynaptic density"/>
    <property type="evidence" value="ECO:0007669"/>
    <property type="project" value="TreeGrafter"/>
</dbReference>
<comment type="caution">
    <text evidence="3">The sequence shown here is derived from an EMBL/GenBank/DDBJ whole genome shotgun (WGS) entry which is preliminary data.</text>
</comment>
<dbReference type="GO" id="GO:0005856">
    <property type="term" value="C:cytoskeleton"/>
    <property type="evidence" value="ECO:0007669"/>
    <property type="project" value="TreeGrafter"/>
</dbReference>
<dbReference type="InterPro" id="IPR036409">
    <property type="entry name" value="Aldolase_II/adducin_N_sf"/>
</dbReference>